<dbReference type="InterPro" id="IPR024084">
    <property type="entry name" value="IsoPropMal-DH-like_dom"/>
</dbReference>
<keyword evidence="5 9" id="KW-0560">Oxidoreductase</keyword>
<evidence type="ECO:0000313" key="10">
    <source>
        <dbReference type="Proteomes" id="UP000029661"/>
    </source>
</evidence>
<dbReference type="PROSITE" id="PS00470">
    <property type="entry name" value="IDH_IMDH"/>
    <property type="match status" value="1"/>
</dbReference>
<dbReference type="SMART" id="SM01329">
    <property type="entry name" value="Iso_dh"/>
    <property type="match status" value="1"/>
</dbReference>
<evidence type="ECO:0000256" key="4">
    <source>
        <dbReference type="ARBA" id="ARBA00022842"/>
    </source>
</evidence>
<dbReference type="EMBL" id="CP006933">
    <property type="protein sequence ID" value="AIS31462.1"/>
    <property type="molecule type" value="Genomic_DNA"/>
</dbReference>
<sequence length="339" mass="36860">MYTITVIPGDGIGPEVMEATLDILKASDLEFDFHEARAGYACYQETGNTLPHETLEIARNADATLFGAITSVPEQKTPSSILTLRKELGLYANLRPIKSYPGVKSLYGDVDILIIRENSEGLYSGIEEVTSEGATALRVITRKASQRISRVAFEEAKNRGKTRVTAVHKANVLRKSDGVFRNSFWKVAEEYKEKDGYRDIATDELYVDAAAMFLVTDPHRFQVMVTTNLFGDILSDEGAGLVGGLGMAPSANIGDDNGLFEPVHGSAPDIASKGVANPAAMILSACLMLQFLGEHQEAFKLEQALIKVLEEGIVLTPDLGGTSTTMEMAQAVKKYFKKS</sequence>
<dbReference type="PANTHER" id="PTHR11835">
    <property type="entry name" value="DECARBOXYLATING DEHYDROGENASES-ISOCITRATE, ISOPROPYLMALATE, TARTRATE"/>
    <property type="match status" value="1"/>
</dbReference>
<reference evidence="9" key="2">
    <citation type="submission" date="2014-09" db="EMBL/GenBank/DDBJ databases">
        <authorList>
            <person name="Bishop-Lilly K.A."/>
            <person name="Broomall S.M."/>
            <person name="Chain P.S."/>
            <person name="Chertkov O."/>
            <person name="Coyne S.R."/>
            <person name="Daligault H.E."/>
            <person name="Davenport K.W."/>
            <person name="Erkkila T."/>
            <person name="Frey K.G."/>
            <person name="Gibbons H.S."/>
            <person name="Gu W."/>
            <person name="Jaissle J."/>
            <person name="Johnson S.L."/>
            <person name="Koroleva G.I."/>
            <person name="Ladner J.T."/>
            <person name="Lo C.-C."/>
            <person name="Minogue T.D."/>
            <person name="Munk C."/>
            <person name="Palacios G.F."/>
            <person name="Redden C.L."/>
            <person name="Rosenzweig C.N."/>
            <person name="Scholz M.B."/>
            <person name="Teshima H."/>
            <person name="Xu Y."/>
        </authorList>
    </citation>
    <scope>NUCLEOTIDE SEQUENCE</scope>
    <source>
        <strain evidence="9">Mb9</strain>
    </source>
</reference>
<dbReference type="GO" id="GO:0019298">
    <property type="term" value="P:coenzyme B biosynthetic process"/>
    <property type="evidence" value="ECO:0007669"/>
    <property type="project" value="UniProtKB-ARBA"/>
</dbReference>
<dbReference type="EC" id="1.1.1.85" evidence="9"/>
<dbReference type="GO" id="GO:0003862">
    <property type="term" value="F:3-isopropylmalate dehydrogenase activity"/>
    <property type="evidence" value="ECO:0007669"/>
    <property type="project" value="UniProtKB-EC"/>
</dbReference>
<comment type="cofactor">
    <cofactor evidence="1">
        <name>Mg(2+)</name>
        <dbReference type="ChEBI" id="CHEBI:18420"/>
    </cofactor>
</comment>
<evidence type="ECO:0000259" key="7">
    <source>
        <dbReference type="SMART" id="SM01329"/>
    </source>
</evidence>
<dbReference type="PANTHER" id="PTHR11835:SF34">
    <property type="entry name" value="ISOCITRATE DEHYDROGENASE [NAD] SUBUNIT ALPHA, MITOCHONDRIAL"/>
    <property type="match status" value="1"/>
</dbReference>
<dbReference type="SUPFAM" id="SSF53659">
    <property type="entry name" value="Isocitrate/Isopropylmalate dehydrogenase-like"/>
    <property type="match status" value="1"/>
</dbReference>
<organism evidence="8 10">
    <name type="scientific">Methanobacterium formicicum</name>
    <dbReference type="NCBI Taxonomy" id="2162"/>
    <lineage>
        <taxon>Archaea</taxon>
        <taxon>Methanobacteriati</taxon>
        <taxon>Methanobacteriota</taxon>
        <taxon>Methanomada group</taxon>
        <taxon>Methanobacteria</taxon>
        <taxon>Methanobacteriales</taxon>
        <taxon>Methanobacteriaceae</taxon>
        <taxon>Methanobacterium</taxon>
    </lineage>
</organism>
<dbReference type="GeneID" id="26739914"/>
<comment type="similarity">
    <text evidence="2">Belongs to the isocitrate and isopropylmalate dehydrogenases family.</text>
</comment>
<dbReference type="GO" id="GO:0000287">
    <property type="term" value="F:magnesium ion binding"/>
    <property type="evidence" value="ECO:0007669"/>
    <property type="project" value="InterPro"/>
</dbReference>
<accession>A0A089ZBV4</accession>
<gene>
    <name evidence="8" type="primary">aksF</name>
    <name evidence="9" type="synonym">leuB1</name>
    <name evidence="8" type="ORF">BRM9_0639</name>
    <name evidence="9" type="ORF">MB9_1679</name>
</gene>
<dbReference type="GO" id="GO:0006102">
    <property type="term" value="P:isocitrate metabolic process"/>
    <property type="evidence" value="ECO:0007669"/>
    <property type="project" value="TreeGrafter"/>
</dbReference>
<dbReference type="Pfam" id="PF00180">
    <property type="entry name" value="Iso_dh"/>
    <property type="match status" value="1"/>
</dbReference>
<dbReference type="PATRIC" id="fig|2162.10.peg.1751"/>
<keyword evidence="6" id="KW-0520">NAD</keyword>
<dbReference type="InterPro" id="IPR019818">
    <property type="entry name" value="IsoCit/isopropylmalate_DH_CS"/>
</dbReference>
<dbReference type="Gene3D" id="3.40.718.10">
    <property type="entry name" value="Isopropylmalate Dehydrogenase"/>
    <property type="match status" value="1"/>
</dbReference>
<dbReference type="FunFam" id="3.40.718.10:FF:000019">
    <property type="entry name" value="Homoisocitrate dehydrogenase"/>
    <property type="match status" value="1"/>
</dbReference>
<dbReference type="AlphaFoldDB" id="A0A089ZBV4"/>
<evidence type="ECO:0000313" key="11">
    <source>
        <dbReference type="Proteomes" id="UP000062768"/>
    </source>
</evidence>
<evidence type="ECO:0000256" key="2">
    <source>
        <dbReference type="ARBA" id="ARBA00007769"/>
    </source>
</evidence>
<keyword evidence="4" id="KW-0460">Magnesium</keyword>
<keyword evidence="3" id="KW-0479">Metal-binding</keyword>
<proteinExistence type="inferred from homology"/>
<evidence type="ECO:0000313" key="8">
    <source>
        <dbReference type="EMBL" id="AIS31462.1"/>
    </source>
</evidence>
<protein>
    <submittedName>
        <fullName evidence="9">3-isopropylmalate dehydrogenase</fullName>
        <ecNumber evidence="9">1.1.1.85</ecNumber>
    </submittedName>
    <submittedName>
        <fullName evidence="8">Isohomocitrate dehydrogenase AksF</fullName>
    </submittedName>
</protein>
<dbReference type="Proteomes" id="UP000029661">
    <property type="component" value="Chromosome"/>
</dbReference>
<evidence type="ECO:0000256" key="5">
    <source>
        <dbReference type="ARBA" id="ARBA00023002"/>
    </source>
</evidence>
<dbReference type="RefSeq" id="WP_048085914.1">
    <property type="nucleotide sequence ID" value="NZ_CP006933.1"/>
</dbReference>
<evidence type="ECO:0000256" key="6">
    <source>
        <dbReference type="ARBA" id="ARBA00023027"/>
    </source>
</evidence>
<keyword evidence="11" id="KW-1185">Reference proteome</keyword>
<dbReference type="KEGG" id="mfc:BRM9_0639"/>
<dbReference type="GO" id="GO:0006099">
    <property type="term" value="P:tricarboxylic acid cycle"/>
    <property type="evidence" value="ECO:0007669"/>
    <property type="project" value="TreeGrafter"/>
</dbReference>
<dbReference type="GO" id="GO:0004449">
    <property type="term" value="F:isocitrate dehydrogenase (NAD+) activity"/>
    <property type="evidence" value="ECO:0007669"/>
    <property type="project" value="TreeGrafter"/>
</dbReference>
<feature type="domain" description="Isopropylmalate dehydrogenase-like" evidence="7">
    <location>
        <begin position="3"/>
        <end position="332"/>
    </location>
</feature>
<evidence type="ECO:0000256" key="1">
    <source>
        <dbReference type="ARBA" id="ARBA00001946"/>
    </source>
</evidence>
<dbReference type="GO" id="GO:0051287">
    <property type="term" value="F:NAD binding"/>
    <property type="evidence" value="ECO:0007669"/>
    <property type="project" value="InterPro"/>
</dbReference>
<evidence type="ECO:0000256" key="3">
    <source>
        <dbReference type="ARBA" id="ARBA00022723"/>
    </source>
</evidence>
<dbReference type="STRING" id="2162.BRM9_0639"/>
<name>A0A089ZBV4_METFO</name>
<dbReference type="OrthoDB" id="6813at2157"/>
<dbReference type="EMBL" id="LN734822">
    <property type="protein sequence ID" value="CEL25314.1"/>
    <property type="molecule type" value="Genomic_DNA"/>
</dbReference>
<reference evidence="8" key="1">
    <citation type="submission" date="2013-12" db="EMBL/GenBank/DDBJ databases">
        <title>The complete genome sequence of Methanobacterium sp. BRM9.</title>
        <authorList>
            <consortium name="Pastoral Greenhouse Gas Research Consortium"/>
            <person name="Kelly W.J."/>
            <person name="Leahy S.C."/>
            <person name="Perry R."/>
            <person name="Li D."/>
            <person name="Altermann E."/>
            <person name="Lambie S.C."/>
            <person name="Attwood G.T."/>
        </authorList>
    </citation>
    <scope>NUCLEOTIDE SEQUENCE [LARGE SCALE GENOMIC DNA]</scope>
    <source>
        <strain evidence="8">BRM9</strain>
    </source>
</reference>
<dbReference type="Proteomes" id="UP000062768">
    <property type="component" value="Chromosome I"/>
</dbReference>
<evidence type="ECO:0000313" key="9">
    <source>
        <dbReference type="EMBL" id="CEL25314.1"/>
    </source>
</evidence>